<reference evidence="1" key="1">
    <citation type="submission" date="2018-05" db="EMBL/GenBank/DDBJ databases">
        <authorList>
            <person name="Lanie J.A."/>
            <person name="Ng W.-L."/>
            <person name="Kazmierczak K.M."/>
            <person name="Andrzejewski T.M."/>
            <person name="Davidsen T.M."/>
            <person name="Wayne K.J."/>
            <person name="Tettelin H."/>
            <person name="Glass J.I."/>
            <person name="Rusch D."/>
            <person name="Podicherti R."/>
            <person name="Tsui H.-C.T."/>
            <person name="Winkler M.E."/>
        </authorList>
    </citation>
    <scope>NUCLEOTIDE SEQUENCE</scope>
</reference>
<accession>A0A382S022</accession>
<sequence>MRKLIFIAIAWAWLWTTPILLASDANASSTTGK</sequence>
<name>A0A382S022_9ZZZZ</name>
<dbReference type="EMBL" id="UINC01125345">
    <property type="protein sequence ID" value="SVD03110.1"/>
    <property type="molecule type" value="Genomic_DNA"/>
</dbReference>
<evidence type="ECO:0000313" key="1">
    <source>
        <dbReference type="EMBL" id="SVD03110.1"/>
    </source>
</evidence>
<protein>
    <submittedName>
        <fullName evidence="1">Uncharacterized protein</fullName>
    </submittedName>
</protein>
<gene>
    <name evidence="1" type="ORF">METZ01_LOCUS355964</name>
</gene>
<proteinExistence type="predicted"/>
<feature type="non-terminal residue" evidence="1">
    <location>
        <position position="33"/>
    </location>
</feature>
<organism evidence="1">
    <name type="scientific">marine metagenome</name>
    <dbReference type="NCBI Taxonomy" id="408172"/>
    <lineage>
        <taxon>unclassified sequences</taxon>
        <taxon>metagenomes</taxon>
        <taxon>ecological metagenomes</taxon>
    </lineage>
</organism>
<dbReference type="AlphaFoldDB" id="A0A382S022"/>